<dbReference type="PANTHER" id="PTHR31024">
    <property type="entry name" value="C-TYPE LECTIN"/>
    <property type="match status" value="1"/>
</dbReference>
<dbReference type="SMART" id="SM00327">
    <property type="entry name" value="VWA"/>
    <property type="match status" value="1"/>
</dbReference>
<evidence type="ECO:0000313" key="6">
    <source>
        <dbReference type="Proteomes" id="UP000008068"/>
    </source>
</evidence>
<dbReference type="Gene3D" id="3.10.100.10">
    <property type="entry name" value="Mannose-Binding Protein A, subunit A"/>
    <property type="match status" value="1"/>
</dbReference>
<dbReference type="Proteomes" id="UP000008068">
    <property type="component" value="Unassembled WGS sequence"/>
</dbReference>
<evidence type="ECO:0000313" key="5">
    <source>
        <dbReference type="EMBL" id="EGT48524.1"/>
    </source>
</evidence>
<evidence type="ECO:0008006" key="7">
    <source>
        <dbReference type="Google" id="ProtNLM"/>
    </source>
</evidence>
<feature type="signal peptide" evidence="2">
    <location>
        <begin position="1"/>
        <end position="20"/>
    </location>
</feature>
<dbReference type="SUPFAM" id="SSF56436">
    <property type="entry name" value="C-type lectin-like"/>
    <property type="match status" value="1"/>
</dbReference>
<dbReference type="PANTHER" id="PTHR31024:SF8">
    <property type="entry name" value="C-TYPE LECTIN DOMAIN-CONTAINING PROTEIN"/>
    <property type="match status" value="1"/>
</dbReference>
<evidence type="ECO:0000256" key="2">
    <source>
        <dbReference type="SAM" id="SignalP"/>
    </source>
</evidence>
<dbReference type="CDD" id="cd00037">
    <property type="entry name" value="CLECT"/>
    <property type="match status" value="1"/>
</dbReference>
<feature type="chain" id="PRO_5003406028" description="C-type LECtin" evidence="2">
    <location>
        <begin position="21"/>
        <end position="334"/>
    </location>
</feature>
<feature type="domain" description="C-type lectin" evidence="3">
    <location>
        <begin position="203"/>
        <end position="323"/>
    </location>
</feature>
<dbReference type="eggNOG" id="ENOG502TJHK">
    <property type="taxonomic scope" value="Eukaryota"/>
</dbReference>
<dbReference type="OrthoDB" id="5787264at2759"/>
<dbReference type="Pfam" id="PF00092">
    <property type="entry name" value="VWA"/>
    <property type="match status" value="1"/>
</dbReference>
<dbReference type="InterPro" id="IPR018378">
    <property type="entry name" value="C-type_lectin_CS"/>
</dbReference>
<dbReference type="PROSITE" id="PS50234">
    <property type="entry name" value="VWFA"/>
    <property type="match status" value="1"/>
</dbReference>
<dbReference type="EMBL" id="GL380152">
    <property type="protein sequence ID" value="EGT48524.1"/>
    <property type="molecule type" value="Genomic_DNA"/>
</dbReference>
<dbReference type="InterPro" id="IPR036465">
    <property type="entry name" value="vWFA_dom_sf"/>
</dbReference>
<accession>G0P9J1</accession>
<organism evidence="6">
    <name type="scientific">Caenorhabditis brenneri</name>
    <name type="common">Nematode worm</name>
    <dbReference type="NCBI Taxonomy" id="135651"/>
    <lineage>
        <taxon>Eukaryota</taxon>
        <taxon>Metazoa</taxon>
        <taxon>Ecdysozoa</taxon>
        <taxon>Nematoda</taxon>
        <taxon>Chromadorea</taxon>
        <taxon>Rhabditida</taxon>
        <taxon>Rhabditina</taxon>
        <taxon>Rhabditomorpha</taxon>
        <taxon>Rhabditoidea</taxon>
        <taxon>Rhabditidae</taxon>
        <taxon>Peloderinae</taxon>
        <taxon>Caenorhabditis</taxon>
    </lineage>
</organism>
<dbReference type="PROSITE" id="PS00615">
    <property type="entry name" value="C_TYPE_LECTIN_1"/>
    <property type="match status" value="1"/>
</dbReference>
<dbReference type="PROSITE" id="PS50041">
    <property type="entry name" value="C_TYPE_LECTIN_2"/>
    <property type="match status" value="1"/>
</dbReference>
<dbReference type="STRING" id="135651.G0P9J1"/>
<evidence type="ECO:0000256" key="1">
    <source>
        <dbReference type="ARBA" id="ARBA00023157"/>
    </source>
</evidence>
<dbReference type="InterPro" id="IPR016187">
    <property type="entry name" value="CTDL_fold"/>
</dbReference>
<dbReference type="InterPro" id="IPR001304">
    <property type="entry name" value="C-type_lectin-like"/>
</dbReference>
<gene>
    <name evidence="5" type="ORF">CAEBREN_07304</name>
</gene>
<feature type="domain" description="VWFA" evidence="4">
    <location>
        <begin position="37"/>
        <end position="178"/>
    </location>
</feature>
<keyword evidence="2" id="KW-0732">Signal</keyword>
<dbReference type="HOGENOM" id="CLU_060615_0_0_1"/>
<evidence type="ECO:0000259" key="4">
    <source>
        <dbReference type="PROSITE" id="PS50234"/>
    </source>
</evidence>
<dbReference type="AlphaFoldDB" id="G0P9J1"/>
<reference evidence="6" key="1">
    <citation type="submission" date="2011-07" db="EMBL/GenBank/DDBJ databases">
        <authorList>
            <consortium name="Caenorhabditis brenneri Sequencing and Analysis Consortium"/>
            <person name="Wilson R.K."/>
        </authorList>
    </citation>
    <scope>NUCLEOTIDE SEQUENCE [LARGE SCALE GENOMIC DNA]</scope>
    <source>
        <strain evidence="6">PB2801</strain>
    </source>
</reference>
<evidence type="ECO:0000259" key="3">
    <source>
        <dbReference type="PROSITE" id="PS50041"/>
    </source>
</evidence>
<keyword evidence="1" id="KW-1015">Disulfide bond</keyword>
<keyword evidence="6" id="KW-1185">Reference proteome</keyword>
<dbReference type="Pfam" id="PF00059">
    <property type="entry name" value="Lectin_C"/>
    <property type="match status" value="1"/>
</dbReference>
<dbReference type="SUPFAM" id="SSF53300">
    <property type="entry name" value="vWA-like"/>
    <property type="match status" value="1"/>
</dbReference>
<dbReference type="InParanoid" id="G0P9J1"/>
<dbReference type="GO" id="GO:0045087">
    <property type="term" value="P:innate immune response"/>
    <property type="evidence" value="ECO:0007669"/>
    <property type="project" value="TreeGrafter"/>
</dbReference>
<protein>
    <recommendedName>
        <fullName evidence="7">C-type LECtin</fullName>
    </recommendedName>
</protein>
<dbReference type="InterPro" id="IPR016186">
    <property type="entry name" value="C-type_lectin-like/link_sf"/>
</dbReference>
<dbReference type="InterPro" id="IPR002035">
    <property type="entry name" value="VWF_A"/>
</dbReference>
<dbReference type="SMART" id="SM00034">
    <property type="entry name" value="CLECT"/>
    <property type="match status" value="1"/>
</dbReference>
<dbReference type="Gene3D" id="3.40.50.410">
    <property type="entry name" value="von Willebrand factor, type A domain"/>
    <property type="match status" value="1"/>
</dbReference>
<name>G0P9J1_CAEBE</name>
<sequence>MATPYHFVFLFLVGAPLVTPTVHDRSCGNDTNNYWLDVVLVIDNSENMINTNVYETISSIFGPKSQIGTGYKDPRSSRVGIITYNYNATMVANLKAIKSLQQLQNQLTTLKNAGNQVFEDSDQTNLDTYAMTSPDAIARALRSNFVNIITVNTGKDKTVSKQLATLASNKMAYIMSENITAELQNALAAINCFCPDGWVPYKHYGVCLYTSSQTKHRANANQVCQSLGVPASLPTEFNQKKREFNYELLNSGNLRVNSYWNGLTNQNGSWYWDQPKGKPLIPLDPSCGTVPPNSVCVADVEFSDKTVHWSSVNCANTFYFLCEAATCDTDNYCD</sequence>
<proteinExistence type="predicted"/>